<dbReference type="OrthoDB" id="2297039at2759"/>
<dbReference type="Proteomes" id="UP000093000">
    <property type="component" value="Unassembled WGS sequence"/>
</dbReference>
<evidence type="ECO:0000313" key="2">
    <source>
        <dbReference type="Proteomes" id="UP000093000"/>
    </source>
</evidence>
<proteinExistence type="predicted"/>
<organism evidence="1 2">
    <name type="scientific">Choanephora cucurbitarum</name>
    <dbReference type="NCBI Taxonomy" id="101091"/>
    <lineage>
        <taxon>Eukaryota</taxon>
        <taxon>Fungi</taxon>
        <taxon>Fungi incertae sedis</taxon>
        <taxon>Mucoromycota</taxon>
        <taxon>Mucoromycotina</taxon>
        <taxon>Mucoromycetes</taxon>
        <taxon>Mucorales</taxon>
        <taxon>Mucorineae</taxon>
        <taxon>Choanephoraceae</taxon>
        <taxon>Choanephoroideae</taxon>
        <taxon>Choanephora</taxon>
    </lineage>
</organism>
<protein>
    <submittedName>
        <fullName evidence="1">Uncharacterized protein</fullName>
    </submittedName>
</protein>
<comment type="caution">
    <text evidence="1">The sequence shown here is derived from an EMBL/GenBank/DDBJ whole genome shotgun (WGS) entry which is preliminary data.</text>
</comment>
<reference evidence="1 2" key="1">
    <citation type="submission" date="2016-03" db="EMBL/GenBank/DDBJ databases">
        <title>Choanephora cucurbitarum.</title>
        <authorList>
            <person name="Min B."/>
            <person name="Park H."/>
            <person name="Park J.-H."/>
            <person name="Shin H.-D."/>
            <person name="Choi I.-G."/>
        </authorList>
    </citation>
    <scope>NUCLEOTIDE SEQUENCE [LARGE SCALE GENOMIC DNA]</scope>
    <source>
        <strain evidence="1 2">KUS-F28377</strain>
    </source>
</reference>
<dbReference type="AlphaFoldDB" id="A0A1C7MY54"/>
<evidence type="ECO:0000313" key="1">
    <source>
        <dbReference type="EMBL" id="OBZ81329.1"/>
    </source>
</evidence>
<keyword evidence="2" id="KW-1185">Reference proteome</keyword>
<accession>A0A1C7MY54</accession>
<gene>
    <name evidence="1" type="ORF">A0J61_10623</name>
</gene>
<name>A0A1C7MY54_9FUNG</name>
<dbReference type="InParanoid" id="A0A1C7MY54"/>
<sequence>MAGYLNFEGEVVRDVHASSMEIDEQLAGDTPTSNANNLFANAGNASLTCDIFTSERFKPVPLLVADAQPMGFRIKGRAQQWHRLSGLTIVSLTTSGKKKPSKSQKNNARFNSWFKNYCTMIKQIEEMKSNAENYFDQTVEKAIEHCHHLFKQPTTKMSWDRYQYDRSNVLKSMLHDQFPLYDKAIKAIRRADSWTLASCEE</sequence>
<dbReference type="EMBL" id="LUGH01001274">
    <property type="protein sequence ID" value="OBZ81329.1"/>
    <property type="molecule type" value="Genomic_DNA"/>
</dbReference>